<evidence type="ECO:0000259" key="1">
    <source>
        <dbReference type="Pfam" id="PF00078"/>
    </source>
</evidence>
<reference evidence="2" key="1">
    <citation type="journal article" date="2021" name="Nat. Commun.">
        <title>Genomic analyses provide insights into spinach domestication and the genetic basis of agronomic traits.</title>
        <authorList>
            <person name="Cai X."/>
            <person name="Sun X."/>
            <person name="Xu C."/>
            <person name="Sun H."/>
            <person name="Wang X."/>
            <person name="Ge C."/>
            <person name="Zhang Z."/>
            <person name="Wang Q."/>
            <person name="Fei Z."/>
            <person name="Jiao C."/>
            <person name="Wang Q."/>
        </authorList>
    </citation>
    <scope>NUCLEOTIDE SEQUENCE [LARGE SCALE GENOMIC DNA]</scope>
    <source>
        <strain evidence="2">cv. Varoflay</strain>
    </source>
</reference>
<dbReference type="InterPro" id="IPR052343">
    <property type="entry name" value="Retrotransposon-Effector_Assoc"/>
</dbReference>
<feature type="domain" description="Reverse transcriptase" evidence="1">
    <location>
        <begin position="54"/>
        <end position="154"/>
    </location>
</feature>
<accession>A0ABM3RGZ2</accession>
<organism evidence="2 3">
    <name type="scientific">Spinacia oleracea</name>
    <name type="common">Spinach</name>
    <dbReference type="NCBI Taxonomy" id="3562"/>
    <lineage>
        <taxon>Eukaryota</taxon>
        <taxon>Viridiplantae</taxon>
        <taxon>Streptophyta</taxon>
        <taxon>Embryophyta</taxon>
        <taxon>Tracheophyta</taxon>
        <taxon>Spermatophyta</taxon>
        <taxon>Magnoliopsida</taxon>
        <taxon>eudicotyledons</taxon>
        <taxon>Gunneridae</taxon>
        <taxon>Pentapetalae</taxon>
        <taxon>Caryophyllales</taxon>
        <taxon>Chenopodiaceae</taxon>
        <taxon>Chenopodioideae</taxon>
        <taxon>Anserineae</taxon>
        <taxon>Spinacia</taxon>
    </lineage>
</organism>
<dbReference type="GeneID" id="130469557"/>
<dbReference type="Pfam" id="PF00078">
    <property type="entry name" value="RVT_1"/>
    <property type="match status" value="1"/>
</dbReference>
<keyword evidence="2" id="KW-1185">Reference proteome</keyword>
<dbReference type="PANTHER" id="PTHR46890:SF48">
    <property type="entry name" value="RNA-DIRECTED DNA POLYMERASE"/>
    <property type="match status" value="1"/>
</dbReference>
<dbReference type="PANTHER" id="PTHR46890">
    <property type="entry name" value="NON-LTR RETROLELEMENT REVERSE TRANSCRIPTASE-LIKE PROTEIN-RELATED"/>
    <property type="match status" value="1"/>
</dbReference>
<evidence type="ECO:0000313" key="3">
    <source>
        <dbReference type="RefSeq" id="XP_056694889.1"/>
    </source>
</evidence>
<evidence type="ECO:0000313" key="2">
    <source>
        <dbReference type="Proteomes" id="UP000813463"/>
    </source>
</evidence>
<gene>
    <name evidence="3" type="primary">LOC130469557</name>
</gene>
<name>A0ABM3RGZ2_SPIOL</name>
<proteinExistence type="predicted"/>
<dbReference type="Proteomes" id="UP000813463">
    <property type="component" value="Chromosome 3"/>
</dbReference>
<dbReference type="InterPro" id="IPR000477">
    <property type="entry name" value="RT_dom"/>
</dbReference>
<protein>
    <recommendedName>
        <fullName evidence="1">Reverse transcriptase domain-containing protein</fullName>
    </recommendedName>
</protein>
<reference evidence="3" key="2">
    <citation type="submission" date="2025-08" db="UniProtKB">
        <authorList>
            <consortium name="RefSeq"/>
        </authorList>
    </citation>
    <scope>IDENTIFICATION</scope>
    <source>
        <tissue evidence="3">Leaf</tissue>
    </source>
</reference>
<sequence length="175" mass="19682">MAGGTAKLAVPGYFTQTTLHVVLGRGYSHLGCLDGFTVDFFKKHWVRVGFSRDIPENTGHLRPISLRNTVYKCASKCMVARLKLVLPSIILPSQHAFISGRFMTDNILLSHEVIEKINGRRRGGTNLASLKIDMSKAYDRVHWISSDQIAKFVKVIPYPPFSFSSAWTFCLECFN</sequence>
<dbReference type="RefSeq" id="XP_056694889.1">
    <property type="nucleotide sequence ID" value="XM_056838911.1"/>
</dbReference>